<sequence length="595" mass="66995">MWLAATDLPRLQLCGACSGFFADNIGRSTSKDIHRSLWEEDSEYVCTRTRGEVEREAISGCVFCDSVFDDRLYTDVLGKNPSYSGAVQGKRVRLHVRNEVRHPGFPPADEQLEVRIKRELSASSLSITYRAKNVVQREAYIMSPGSPELLHQAREWMNDCLANHTGCGQGGSTKLPARVVLLSAPGEPPWAKVWEPNGQDGQYCALSYCWGRDQEHKLLASRHQMYYTQGLPYAKLPKTITDAFHIARSVGMRYIWIDSLCIVQDDREDKEREMANMMNIYRNATFTISAASASNATEGIFRTPNQLRIERGPYYHPVRTSEGQTGSVVFARIARYVAAEPINNRGWTFQESLLTPRLLIFTELMMAWKCHKGFQPSHLAPNGRNMLERRPSAGAWGNWFKHLGYTSVRLGVADGQPNPAATNNTNRPEEESDLDSQVLKLWHTIVEKYTRRSLSEDRDRLPALSAIAQALKPRFQCQYHAGLWARFLVLELTWNVVPECSGPPSFKPTALGPSWSWASVVGACCDYRHSWMHNLRAEVVSCQTTLVSEDNSYGEVAAGELVLRGYLRSGGRLAVKQRSQLYEFLGFAAGLRSSD</sequence>
<dbReference type="Proteomes" id="UP001396898">
    <property type="component" value="Unassembled WGS sequence"/>
</dbReference>
<accession>A0ABR1RVA0</accession>
<feature type="domain" description="Heterokaryon incompatibility" evidence="2">
    <location>
        <begin position="203"/>
        <end position="351"/>
    </location>
</feature>
<keyword evidence="4" id="KW-1185">Reference proteome</keyword>
<dbReference type="Pfam" id="PF06985">
    <property type="entry name" value="HET"/>
    <property type="match status" value="1"/>
</dbReference>
<organism evidence="3 4">
    <name type="scientific">Apiospora marii</name>
    <dbReference type="NCBI Taxonomy" id="335849"/>
    <lineage>
        <taxon>Eukaryota</taxon>
        <taxon>Fungi</taxon>
        <taxon>Dikarya</taxon>
        <taxon>Ascomycota</taxon>
        <taxon>Pezizomycotina</taxon>
        <taxon>Sordariomycetes</taxon>
        <taxon>Xylariomycetidae</taxon>
        <taxon>Amphisphaeriales</taxon>
        <taxon>Apiosporaceae</taxon>
        <taxon>Apiospora</taxon>
    </lineage>
</organism>
<dbReference type="EMBL" id="JAQQWI010000010">
    <property type="protein sequence ID" value="KAK8018454.1"/>
    <property type="molecule type" value="Genomic_DNA"/>
</dbReference>
<evidence type="ECO:0000256" key="1">
    <source>
        <dbReference type="SAM" id="MobiDB-lite"/>
    </source>
</evidence>
<protein>
    <submittedName>
        <fullName evidence="3">Heterokaryon incompatibility protein</fullName>
    </submittedName>
</protein>
<evidence type="ECO:0000313" key="3">
    <source>
        <dbReference type="EMBL" id="KAK8018454.1"/>
    </source>
</evidence>
<feature type="region of interest" description="Disordered" evidence="1">
    <location>
        <begin position="414"/>
        <end position="433"/>
    </location>
</feature>
<dbReference type="PANTHER" id="PTHR33112">
    <property type="entry name" value="DOMAIN PROTEIN, PUTATIVE-RELATED"/>
    <property type="match status" value="1"/>
</dbReference>
<evidence type="ECO:0000259" key="2">
    <source>
        <dbReference type="Pfam" id="PF06985"/>
    </source>
</evidence>
<dbReference type="InterPro" id="IPR010730">
    <property type="entry name" value="HET"/>
</dbReference>
<dbReference type="PANTHER" id="PTHR33112:SF16">
    <property type="entry name" value="HETEROKARYON INCOMPATIBILITY DOMAIN-CONTAINING PROTEIN"/>
    <property type="match status" value="1"/>
</dbReference>
<feature type="compositionally biased region" description="Low complexity" evidence="1">
    <location>
        <begin position="417"/>
        <end position="426"/>
    </location>
</feature>
<comment type="caution">
    <text evidence="3">The sequence shown here is derived from an EMBL/GenBank/DDBJ whole genome shotgun (WGS) entry which is preliminary data.</text>
</comment>
<name>A0ABR1RVA0_9PEZI</name>
<reference evidence="3 4" key="1">
    <citation type="submission" date="2023-01" db="EMBL/GenBank/DDBJ databases">
        <title>Analysis of 21 Apiospora genomes using comparative genomics revels a genus with tremendous synthesis potential of carbohydrate active enzymes and secondary metabolites.</title>
        <authorList>
            <person name="Sorensen T."/>
        </authorList>
    </citation>
    <scope>NUCLEOTIDE SEQUENCE [LARGE SCALE GENOMIC DNA]</scope>
    <source>
        <strain evidence="3 4">CBS 20057</strain>
    </source>
</reference>
<gene>
    <name evidence="3" type="ORF">PG991_007644</name>
</gene>
<proteinExistence type="predicted"/>
<evidence type="ECO:0000313" key="4">
    <source>
        <dbReference type="Proteomes" id="UP001396898"/>
    </source>
</evidence>